<dbReference type="Pfam" id="PF00482">
    <property type="entry name" value="T2SSF"/>
    <property type="match status" value="1"/>
</dbReference>
<organism evidence="8 9">
    <name type="scientific">Antiquaquibacter oligotrophicus</name>
    <dbReference type="NCBI Taxonomy" id="2880260"/>
    <lineage>
        <taxon>Bacteria</taxon>
        <taxon>Bacillati</taxon>
        <taxon>Actinomycetota</taxon>
        <taxon>Actinomycetes</taxon>
        <taxon>Micrococcales</taxon>
        <taxon>Microbacteriaceae</taxon>
        <taxon>Antiquaquibacter</taxon>
    </lineage>
</organism>
<evidence type="ECO:0000256" key="6">
    <source>
        <dbReference type="SAM" id="Phobius"/>
    </source>
</evidence>
<evidence type="ECO:0000256" key="1">
    <source>
        <dbReference type="ARBA" id="ARBA00004651"/>
    </source>
</evidence>
<proteinExistence type="predicted"/>
<evidence type="ECO:0000256" key="4">
    <source>
        <dbReference type="ARBA" id="ARBA00022989"/>
    </source>
</evidence>
<evidence type="ECO:0000313" key="9">
    <source>
        <dbReference type="Proteomes" id="UP001160142"/>
    </source>
</evidence>
<comment type="caution">
    <text evidence="8">The sequence shown here is derived from an EMBL/GenBank/DDBJ whole genome shotgun (WGS) entry which is preliminary data.</text>
</comment>
<dbReference type="PANTHER" id="PTHR35007:SF2">
    <property type="entry name" value="PILUS ASSEMBLE PROTEIN"/>
    <property type="match status" value="1"/>
</dbReference>
<dbReference type="InterPro" id="IPR018076">
    <property type="entry name" value="T2SS_GspF_dom"/>
</dbReference>
<accession>A0ABT6KKF1</accession>
<keyword evidence="4 6" id="KW-1133">Transmembrane helix</keyword>
<sequence length="283" mass="29263">MSAWLGLAFGTGLLLCLAPVLWPQTAGAQDRRGLLRVATERVGLGSMHPVVLLGLCLATGVALSAAAFALLGVVPLAVASGLVGFAAPIWAVGRRGRQVADGHRALWPDVIDLLVSAIRSGMTVPDAIAEVAATGPVAARAAFGASERVVRASGDFSASIDAAKREAADPVADRVLETLRLGREVGGTGLPGVLRSLAVDVRQEFAIRSEVAARRSWIVGAARLGVAAPWVVLVLLSMRPEAAAAYNTGEGIVLVLGGLALTAIAYAVMIRIGTPSRERRWFA</sequence>
<dbReference type="RefSeq" id="WP_322132822.1">
    <property type="nucleotide sequence ID" value="NZ_CP085036.1"/>
</dbReference>
<protein>
    <submittedName>
        <fullName evidence="8">Tight adherence protein B</fullName>
    </submittedName>
</protein>
<comment type="subcellular location">
    <subcellularLocation>
        <location evidence="1">Cell membrane</location>
        <topology evidence="1">Multi-pass membrane protein</topology>
    </subcellularLocation>
</comment>
<name>A0ABT6KKF1_9MICO</name>
<reference evidence="8 9" key="1">
    <citation type="submission" date="2023-04" db="EMBL/GenBank/DDBJ databases">
        <title>Genome Encyclopedia of Bacteria and Archaea VI: Functional Genomics of Type Strains.</title>
        <authorList>
            <person name="Whitman W."/>
        </authorList>
    </citation>
    <scope>NUCLEOTIDE SEQUENCE [LARGE SCALE GENOMIC DNA]</scope>
    <source>
        <strain evidence="8 9">SG_E_30_P1</strain>
    </source>
</reference>
<evidence type="ECO:0000313" key="8">
    <source>
        <dbReference type="EMBL" id="MDH6180471.1"/>
    </source>
</evidence>
<evidence type="ECO:0000256" key="3">
    <source>
        <dbReference type="ARBA" id="ARBA00022692"/>
    </source>
</evidence>
<dbReference type="EMBL" id="JARXVQ010000001">
    <property type="protein sequence ID" value="MDH6180471.1"/>
    <property type="molecule type" value="Genomic_DNA"/>
</dbReference>
<feature type="transmembrane region" description="Helical" evidence="6">
    <location>
        <begin position="251"/>
        <end position="270"/>
    </location>
</feature>
<evidence type="ECO:0000256" key="2">
    <source>
        <dbReference type="ARBA" id="ARBA00022475"/>
    </source>
</evidence>
<evidence type="ECO:0000259" key="7">
    <source>
        <dbReference type="Pfam" id="PF00482"/>
    </source>
</evidence>
<gene>
    <name evidence="8" type="ORF">M2152_000653</name>
</gene>
<feature type="transmembrane region" description="Helical" evidence="6">
    <location>
        <begin position="217"/>
        <end position="239"/>
    </location>
</feature>
<evidence type="ECO:0000256" key="5">
    <source>
        <dbReference type="ARBA" id="ARBA00023136"/>
    </source>
</evidence>
<feature type="transmembrane region" description="Helical" evidence="6">
    <location>
        <begin position="52"/>
        <end position="85"/>
    </location>
</feature>
<dbReference type="Proteomes" id="UP001160142">
    <property type="component" value="Unassembled WGS sequence"/>
</dbReference>
<keyword evidence="5 6" id="KW-0472">Membrane</keyword>
<keyword evidence="3 6" id="KW-0812">Transmembrane</keyword>
<dbReference type="PANTHER" id="PTHR35007">
    <property type="entry name" value="INTEGRAL MEMBRANE PROTEIN-RELATED"/>
    <property type="match status" value="1"/>
</dbReference>
<keyword evidence="2" id="KW-1003">Cell membrane</keyword>
<keyword evidence="9" id="KW-1185">Reference proteome</keyword>
<feature type="domain" description="Type II secretion system protein GspF" evidence="7">
    <location>
        <begin position="111"/>
        <end position="236"/>
    </location>
</feature>